<feature type="transmembrane region" description="Helical" evidence="6">
    <location>
        <begin position="437"/>
        <end position="460"/>
    </location>
</feature>
<dbReference type="InterPro" id="IPR011701">
    <property type="entry name" value="MFS"/>
</dbReference>
<dbReference type="PANTHER" id="PTHR43791:SF92">
    <property type="entry name" value="AGL026WP"/>
    <property type="match status" value="1"/>
</dbReference>
<sequence>MSDLVDDKIMAEAIPEKVVVERIEKLSESGEPTNRLGQAQQMSDEEFLDAEKRLKRKLDVRLMATLLFIYILNYLDRNNIAAAKVAGIEKSLHMTSTQFSSAVSFLFTGYILMQVPSNMFLAKLRPSIYLPACMIVWGVISTCTGAVQSSGGLYATRFLLGVVEAAYYPGSLFVLSSWYKRSELGLRCAILYSGSQIGSAFSGLIGAGITEGLNGARGLAAWRWIFIIEGSLTAAVAFGAFFVLPDYPSNTRWLTDTERAVAEWRMIRDVGQVDEDSGSWSAGFKGAFIDCRLYVFAIIFHCILVTTSTQNFFPAVTLLLTVPPYAVGAVVCIFNNLSADKHQNSSFHIIWPLAVAITGFVIGSATLNTGARYFAMILITAGGHGANAVTVAWCQKTLIRPRMKRAAAVAFVNAFGNAAQVWAAYMYPNADAPRYVAAMSVNSGFAAVGICLTLFVRWVLLRENKRLATGTEVSAVMEGEVEQSIEGISEEERVKMRKSFRYIA</sequence>
<gene>
    <name evidence="8" type="ORF">AC579_4089</name>
</gene>
<keyword evidence="3 6" id="KW-0812">Transmembrane</keyword>
<feature type="transmembrane region" description="Helical" evidence="6">
    <location>
        <begin position="406"/>
        <end position="425"/>
    </location>
</feature>
<reference evidence="8 9" key="1">
    <citation type="submission" date="2015-07" db="EMBL/GenBank/DDBJ databases">
        <title>Comparative genomics of the Sigatoka disease complex on banana suggests a link between parallel evolutionary changes in Pseudocercospora fijiensis and Pseudocercospora eumusae and increased virulence on the banana host.</title>
        <authorList>
            <person name="Chang T.-C."/>
            <person name="Salvucci A."/>
            <person name="Crous P.W."/>
            <person name="Stergiopoulos I."/>
        </authorList>
    </citation>
    <scope>NUCLEOTIDE SEQUENCE [LARGE SCALE GENOMIC DNA]</scope>
    <source>
        <strain evidence="8 9">CBS 116634</strain>
    </source>
</reference>
<feature type="transmembrane region" description="Helical" evidence="6">
    <location>
        <begin position="287"/>
        <end position="306"/>
    </location>
</feature>
<dbReference type="FunFam" id="1.20.1250.20:FF:000057">
    <property type="entry name" value="MFS general substrate transporter"/>
    <property type="match status" value="1"/>
</dbReference>
<evidence type="ECO:0000259" key="7">
    <source>
        <dbReference type="PROSITE" id="PS50850"/>
    </source>
</evidence>
<feature type="transmembrane region" description="Helical" evidence="6">
    <location>
        <begin position="312"/>
        <end position="337"/>
    </location>
</feature>
<feature type="domain" description="Major facilitator superfamily (MFS) profile" evidence="7">
    <location>
        <begin position="62"/>
        <end position="465"/>
    </location>
</feature>
<dbReference type="Pfam" id="PF07690">
    <property type="entry name" value="MFS_1"/>
    <property type="match status" value="1"/>
</dbReference>
<dbReference type="InterPro" id="IPR020846">
    <property type="entry name" value="MFS_dom"/>
</dbReference>
<feature type="transmembrane region" description="Helical" evidence="6">
    <location>
        <begin position="190"/>
        <end position="209"/>
    </location>
</feature>
<evidence type="ECO:0000256" key="6">
    <source>
        <dbReference type="SAM" id="Phobius"/>
    </source>
</evidence>
<evidence type="ECO:0000313" key="9">
    <source>
        <dbReference type="Proteomes" id="UP000073492"/>
    </source>
</evidence>
<feature type="transmembrane region" description="Helical" evidence="6">
    <location>
        <begin position="349"/>
        <end position="367"/>
    </location>
</feature>
<evidence type="ECO:0000256" key="5">
    <source>
        <dbReference type="ARBA" id="ARBA00023136"/>
    </source>
</evidence>
<keyword evidence="9" id="KW-1185">Reference proteome</keyword>
<feature type="transmembrane region" description="Helical" evidence="6">
    <location>
        <begin position="373"/>
        <end position="394"/>
    </location>
</feature>
<feature type="transmembrane region" description="Helical" evidence="6">
    <location>
        <begin position="58"/>
        <end position="75"/>
    </location>
</feature>
<comment type="subcellular location">
    <subcellularLocation>
        <location evidence="1">Membrane</location>
        <topology evidence="1">Multi-pass membrane protein</topology>
    </subcellularLocation>
</comment>
<feature type="transmembrane region" description="Helical" evidence="6">
    <location>
        <begin position="221"/>
        <end position="244"/>
    </location>
</feature>
<dbReference type="EMBL" id="LFZO01000073">
    <property type="protein sequence ID" value="KXT14856.1"/>
    <property type="molecule type" value="Genomic_DNA"/>
</dbReference>
<evidence type="ECO:0000256" key="1">
    <source>
        <dbReference type="ARBA" id="ARBA00004141"/>
    </source>
</evidence>
<keyword evidence="4 6" id="KW-1133">Transmembrane helix</keyword>
<dbReference type="GO" id="GO:0016020">
    <property type="term" value="C:membrane"/>
    <property type="evidence" value="ECO:0007669"/>
    <property type="project" value="UniProtKB-SubCell"/>
</dbReference>
<dbReference type="InterPro" id="IPR036259">
    <property type="entry name" value="MFS_trans_sf"/>
</dbReference>
<dbReference type="AlphaFoldDB" id="A0A139IJY8"/>
<dbReference type="OrthoDB" id="2250022at2759"/>
<proteinExistence type="predicted"/>
<keyword evidence="5 6" id="KW-0472">Membrane</keyword>
<evidence type="ECO:0000256" key="3">
    <source>
        <dbReference type="ARBA" id="ARBA00022692"/>
    </source>
</evidence>
<evidence type="ECO:0000313" key="8">
    <source>
        <dbReference type="EMBL" id="KXT14856.1"/>
    </source>
</evidence>
<protein>
    <recommendedName>
        <fullName evidence="7">Major facilitator superfamily (MFS) profile domain-containing protein</fullName>
    </recommendedName>
</protein>
<keyword evidence="2" id="KW-0813">Transport</keyword>
<dbReference type="Proteomes" id="UP000073492">
    <property type="component" value="Unassembled WGS sequence"/>
</dbReference>
<dbReference type="PANTHER" id="PTHR43791">
    <property type="entry name" value="PERMEASE-RELATED"/>
    <property type="match status" value="1"/>
</dbReference>
<name>A0A139IJY8_9PEZI</name>
<dbReference type="PROSITE" id="PS50850">
    <property type="entry name" value="MFS"/>
    <property type="match status" value="1"/>
</dbReference>
<dbReference type="GO" id="GO:0022857">
    <property type="term" value="F:transmembrane transporter activity"/>
    <property type="evidence" value="ECO:0007669"/>
    <property type="project" value="InterPro"/>
</dbReference>
<organism evidence="8 9">
    <name type="scientific">Pseudocercospora musae</name>
    <dbReference type="NCBI Taxonomy" id="113226"/>
    <lineage>
        <taxon>Eukaryota</taxon>
        <taxon>Fungi</taxon>
        <taxon>Dikarya</taxon>
        <taxon>Ascomycota</taxon>
        <taxon>Pezizomycotina</taxon>
        <taxon>Dothideomycetes</taxon>
        <taxon>Dothideomycetidae</taxon>
        <taxon>Mycosphaerellales</taxon>
        <taxon>Mycosphaerellaceae</taxon>
        <taxon>Pseudocercospora</taxon>
    </lineage>
</organism>
<comment type="caution">
    <text evidence="8">The sequence shown here is derived from an EMBL/GenBank/DDBJ whole genome shotgun (WGS) entry which is preliminary data.</text>
</comment>
<dbReference type="Gene3D" id="1.20.1250.20">
    <property type="entry name" value="MFS general substrate transporter like domains"/>
    <property type="match status" value="1"/>
</dbReference>
<accession>A0A139IJY8</accession>
<dbReference type="SUPFAM" id="SSF103473">
    <property type="entry name" value="MFS general substrate transporter"/>
    <property type="match status" value="1"/>
</dbReference>
<feature type="transmembrane region" description="Helical" evidence="6">
    <location>
        <begin position="159"/>
        <end position="178"/>
    </location>
</feature>
<feature type="transmembrane region" description="Helical" evidence="6">
    <location>
        <begin position="127"/>
        <end position="147"/>
    </location>
</feature>
<feature type="transmembrane region" description="Helical" evidence="6">
    <location>
        <begin position="95"/>
        <end position="115"/>
    </location>
</feature>
<evidence type="ECO:0000256" key="2">
    <source>
        <dbReference type="ARBA" id="ARBA00022448"/>
    </source>
</evidence>
<evidence type="ECO:0000256" key="4">
    <source>
        <dbReference type="ARBA" id="ARBA00022989"/>
    </source>
</evidence>